<feature type="binding site" evidence="7">
    <location>
        <position position="115"/>
    </location>
    <ligand>
        <name>Zn(2+)</name>
        <dbReference type="ChEBI" id="CHEBI:29105"/>
        <note>catalytic</note>
    </ligand>
</feature>
<dbReference type="InterPro" id="IPR020549">
    <property type="entry name" value="YbeY_CS"/>
</dbReference>
<comment type="similarity">
    <text evidence="1 7">Belongs to the endoribonuclease YbeY family.</text>
</comment>
<comment type="function">
    <text evidence="7">Single strand-specific metallo-endoribonuclease involved in late-stage 70S ribosome quality control and in maturation of the 3' terminus of the 16S rRNA.</text>
</comment>
<dbReference type="OrthoDB" id="9807740at2"/>
<evidence type="ECO:0000256" key="7">
    <source>
        <dbReference type="HAMAP-Rule" id="MF_00009"/>
    </source>
</evidence>
<dbReference type="AlphaFoldDB" id="A0A0H5DPE5"/>
<dbReference type="InterPro" id="IPR023091">
    <property type="entry name" value="MetalPrtase_cat_dom_sf_prd"/>
</dbReference>
<evidence type="ECO:0000256" key="2">
    <source>
        <dbReference type="ARBA" id="ARBA00022722"/>
    </source>
</evidence>
<dbReference type="GO" id="GO:0008270">
    <property type="term" value="F:zinc ion binding"/>
    <property type="evidence" value="ECO:0007669"/>
    <property type="project" value="UniProtKB-UniRule"/>
</dbReference>
<evidence type="ECO:0000256" key="5">
    <source>
        <dbReference type="ARBA" id="ARBA00022801"/>
    </source>
</evidence>
<comment type="cofactor">
    <cofactor evidence="7">
        <name>Zn(2+)</name>
        <dbReference type="ChEBI" id="CHEBI:29105"/>
    </cofactor>
    <text evidence="7">Binds 1 zinc ion.</text>
</comment>
<keyword evidence="9" id="KW-1185">Reference proteome</keyword>
<evidence type="ECO:0000256" key="6">
    <source>
        <dbReference type="ARBA" id="ARBA00022833"/>
    </source>
</evidence>
<keyword evidence="2 7" id="KW-0540">Nuclease</keyword>
<evidence type="ECO:0000256" key="4">
    <source>
        <dbReference type="ARBA" id="ARBA00022759"/>
    </source>
</evidence>
<keyword evidence="3 7" id="KW-0479">Metal-binding</keyword>
<organism evidence="8 9">
    <name type="scientific">Estrella lausannensis</name>
    <dbReference type="NCBI Taxonomy" id="483423"/>
    <lineage>
        <taxon>Bacteria</taxon>
        <taxon>Pseudomonadati</taxon>
        <taxon>Chlamydiota</taxon>
        <taxon>Chlamydiia</taxon>
        <taxon>Parachlamydiales</taxon>
        <taxon>Candidatus Criblamydiaceae</taxon>
        <taxon>Estrella</taxon>
    </lineage>
</organism>
<dbReference type="PANTHER" id="PTHR46986">
    <property type="entry name" value="ENDORIBONUCLEASE YBEY, CHLOROPLASTIC"/>
    <property type="match status" value="1"/>
</dbReference>
<feature type="binding site" evidence="7">
    <location>
        <position position="111"/>
    </location>
    <ligand>
        <name>Zn(2+)</name>
        <dbReference type="ChEBI" id="CHEBI:29105"/>
        <note>catalytic</note>
    </ligand>
</feature>
<dbReference type="RefSeq" id="WP_158227808.1">
    <property type="nucleotide sequence ID" value="NZ_CWGJ01000011.1"/>
</dbReference>
<comment type="subcellular location">
    <subcellularLocation>
        <location evidence="7">Cytoplasm</location>
    </subcellularLocation>
</comment>
<dbReference type="GO" id="GO:0004222">
    <property type="term" value="F:metalloendopeptidase activity"/>
    <property type="evidence" value="ECO:0007669"/>
    <property type="project" value="InterPro"/>
</dbReference>
<gene>
    <name evidence="7" type="primary">ybeY</name>
    <name evidence="8" type="ORF">ELAC_0950</name>
</gene>
<accession>A0A0H5DPE5</accession>
<dbReference type="EC" id="3.1.-.-" evidence="7"/>
<dbReference type="HAMAP" id="MF_00009">
    <property type="entry name" value="Endoribonucl_YbeY"/>
    <property type="match status" value="1"/>
</dbReference>
<dbReference type="Gene3D" id="3.40.390.30">
    <property type="entry name" value="Metalloproteases ('zincins'), catalytic domain"/>
    <property type="match status" value="1"/>
</dbReference>
<keyword evidence="7" id="KW-0690">Ribosome biogenesis</keyword>
<feature type="binding site" evidence="7">
    <location>
        <position position="121"/>
    </location>
    <ligand>
        <name>Zn(2+)</name>
        <dbReference type="ChEBI" id="CHEBI:29105"/>
        <note>catalytic</note>
    </ligand>
</feature>
<name>A0A0H5DPE5_9BACT</name>
<sequence>MKVFITNSQKDLAIDRAQVRNLVLTFFARRKITFSEITVHFVTDKKMRAMHAEFFDDPSPTDCMTFPVDPIVKGQSDLVLGDIVVCPKTALVFSEKRGKEVYQELTLYIIHALLHLLGYDDINKKDRSLMRRKEREEMAYLKEVNAWLSPKETVTRS</sequence>
<dbReference type="GO" id="GO:0006364">
    <property type="term" value="P:rRNA processing"/>
    <property type="evidence" value="ECO:0007669"/>
    <property type="project" value="UniProtKB-UniRule"/>
</dbReference>
<dbReference type="NCBIfam" id="TIGR00043">
    <property type="entry name" value="rRNA maturation RNase YbeY"/>
    <property type="match status" value="1"/>
</dbReference>
<keyword evidence="7" id="KW-0698">rRNA processing</keyword>
<dbReference type="InterPro" id="IPR002036">
    <property type="entry name" value="YbeY"/>
</dbReference>
<keyword evidence="5 7" id="KW-0378">Hydrolase</keyword>
<dbReference type="Proteomes" id="UP000220251">
    <property type="component" value="Unassembled WGS sequence"/>
</dbReference>
<reference evidence="9" key="1">
    <citation type="submission" date="2015-06" db="EMBL/GenBank/DDBJ databases">
        <authorList>
            <person name="Bertelli C."/>
        </authorList>
    </citation>
    <scope>NUCLEOTIDE SEQUENCE [LARGE SCALE GENOMIC DNA]</scope>
    <source>
        <strain evidence="9">CRIB-30</strain>
    </source>
</reference>
<dbReference type="GO" id="GO:0004521">
    <property type="term" value="F:RNA endonuclease activity"/>
    <property type="evidence" value="ECO:0007669"/>
    <property type="project" value="UniProtKB-UniRule"/>
</dbReference>
<dbReference type="Pfam" id="PF02130">
    <property type="entry name" value="YbeY"/>
    <property type="match status" value="1"/>
</dbReference>
<proteinExistence type="inferred from homology"/>
<keyword evidence="7" id="KW-0963">Cytoplasm</keyword>
<dbReference type="PROSITE" id="PS01306">
    <property type="entry name" value="UPF0054"/>
    <property type="match status" value="1"/>
</dbReference>
<dbReference type="PANTHER" id="PTHR46986:SF1">
    <property type="entry name" value="ENDORIBONUCLEASE YBEY, CHLOROPLASTIC"/>
    <property type="match status" value="1"/>
</dbReference>
<keyword evidence="6 7" id="KW-0862">Zinc</keyword>
<evidence type="ECO:0000313" key="8">
    <source>
        <dbReference type="EMBL" id="CRX38297.1"/>
    </source>
</evidence>
<dbReference type="EMBL" id="CWGJ01000011">
    <property type="protein sequence ID" value="CRX38297.1"/>
    <property type="molecule type" value="Genomic_DNA"/>
</dbReference>
<evidence type="ECO:0000256" key="3">
    <source>
        <dbReference type="ARBA" id="ARBA00022723"/>
    </source>
</evidence>
<evidence type="ECO:0000256" key="1">
    <source>
        <dbReference type="ARBA" id="ARBA00010875"/>
    </source>
</evidence>
<keyword evidence="4 7" id="KW-0255">Endonuclease</keyword>
<evidence type="ECO:0000313" key="9">
    <source>
        <dbReference type="Proteomes" id="UP000220251"/>
    </source>
</evidence>
<dbReference type="GO" id="GO:0005737">
    <property type="term" value="C:cytoplasm"/>
    <property type="evidence" value="ECO:0007669"/>
    <property type="project" value="UniProtKB-SubCell"/>
</dbReference>
<protein>
    <recommendedName>
        <fullName evidence="7">Endoribonuclease YbeY</fullName>
        <ecNumber evidence="7">3.1.-.-</ecNumber>
    </recommendedName>
</protein>
<dbReference type="SUPFAM" id="SSF55486">
    <property type="entry name" value="Metalloproteases ('zincins'), catalytic domain"/>
    <property type="match status" value="1"/>
</dbReference>